<feature type="domain" description="Alpha-2-macroglobulin" evidence="4">
    <location>
        <begin position="867"/>
        <end position="961"/>
    </location>
</feature>
<reference evidence="5 6" key="1">
    <citation type="submission" date="2017-12" db="EMBL/GenBank/DDBJ databases">
        <title>Sequencing, de novo assembly and annotation of complete genome of a new Thraustochytrid species, strain FCC1311.</title>
        <authorList>
            <person name="Sedici K."/>
            <person name="Godart F."/>
            <person name="Aiese Cigliano R."/>
            <person name="Sanseverino W."/>
            <person name="Barakat M."/>
            <person name="Ortet P."/>
            <person name="Marechal E."/>
            <person name="Cagnac O."/>
            <person name="Amato A."/>
        </authorList>
    </citation>
    <scope>NUCLEOTIDE SEQUENCE [LARGE SCALE GENOMIC DNA]</scope>
</reference>
<comment type="caution">
    <text evidence="5">The sequence shown here is derived from an EMBL/GenBank/DDBJ whole genome shotgun (WGS) entry which is preliminary data.</text>
</comment>
<dbReference type="Gene3D" id="1.50.10.20">
    <property type="match status" value="1"/>
</dbReference>
<dbReference type="PANTHER" id="PTHR11412:SF136">
    <property type="entry name" value="CD109 ANTIGEN"/>
    <property type="match status" value="1"/>
</dbReference>
<evidence type="ECO:0000313" key="6">
    <source>
        <dbReference type="Proteomes" id="UP000241890"/>
    </source>
</evidence>
<keyword evidence="2" id="KW-0882">Thioester bond</keyword>
<dbReference type="SUPFAM" id="SSF48239">
    <property type="entry name" value="Terpenoid cyclases/Protein prenyltransferases"/>
    <property type="match status" value="1"/>
</dbReference>
<accession>A0A2R5GMG4</accession>
<dbReference type="PANTHER" id="PTHR11412">
    <property type="entry name" value="MACROGLOBULIN / COMPLEMENT"/>
    <property type="match status" value="1"/>
</dbReference>
<dbReference type="EMBL" id="BEYU01000114">
    <property type="protein sequence ID" value="GBG32070.1"/>
    <property type="molecule type" value="Genomic_DNA"/>
</dbReference>
<dbReference type="InterPro" id="IPR036595">
    <property type="entry name" value="A-macroglobulin_rcpt-bd_sf"/>
</dbReference>
<dbReference type="Proteomes" id="UP000241890">
    <property type="component" value="Unassembled WGS sequence"/>
</dbReference>
<evidence type="ECO:0000256" key="2">
    <source>
        <dbReference type="ARBA" id="ARBA00022966"/>
    </source>
</evidence>
<feature type="region of interest" description="Disordered" evidence="3">
    <location>
        <begin position="86"/>
        <end position="114"/>
    </location>
</feature>
<dbReference type="Gene3D" id="3.30.428.10">
    <property type="entry name" value="HIT-like"/>
    <property type="match status" value="1"/>
</dbReference>
<dbReference type="SMART" id="SM01360">
    <property type="entry name" value="A2M"/>
    <property type="match status" value="1"/>
</dbReference>
<organism evidence="5 6">
    <name type="scientific">Hondaea fermentalgiana</name>
    <dbReference type="NCBI Taxonomy" id="2315210"/>
    <lineage>
        <taxon>Eukaryota</taxon>
        <taxon>Sar</taxon>
        <taxon>Stramenopiles</taxon>
        <taxon>Bigyra</taxon>
        <taxon>Labyrinthulomycetes</taxon>
        <taxon>Thraustochytrida</taxon>
        <taxon>Thraustochytriidae</taxon>
        <taxon>Hondaea</taxon>
    </lineage>
</organism>
<evidence type="ECO:0000256" key="1">
    <source>
        <dbReference type="ARBA" id="ARBA00022729"/>
    </source>
</evidence>
<gene>
    <name evidence="5" type="ORF">FCC1311_082952</name>
</gene>
<proteinExistence type="predicted"/>
<dbReference type="Gene3D" id="2.60.40.690">
    <property type="entry name" value="Alpha-macroglobulin, receptor-binding domain"/>
    <property type="match status" value="1"/>
</dbReference>
<dbReference type="InterPro" id="IPR008930">
    <property type="entry name" value="Terpenoid_cyclase/PrenylTrfase"/>
</dbReference>
<evidence type="ECO:0000256" key="3">
    <source>
        <dbReference type="SAM" id="MobiDB-lite"/>
    </source>
</evidence>
<protein>
    <submittedName>
        <fullName evidence="5">CD109 antigen</fullName>
    </submittedName>
</protein>
<keyword evidence="6" id="KW-1185">Reference proteome</keyword>
<keyword evidence="1" id="KW-0732">Signal</keyword>
<feature type="compositionally biased region" description="Polar residues" evidence="3">
    <location>
        <begin position="1"/>
        <end position="15"/>
    </location>
</feature>
<dbReference type="GO" id="GO:0004866">
    <property type="term" value="F:endopeptidase inhibitor activity"/>
    <property type="evidence" value="ECO:0007669"/>
    <property type="project" value="InterPro"/>
</dbReference>
<dbReference type="InParanoid" id="A0A2R5GMG4"/>
<feature type="region of interest" description="Disordered" evidence="3">
    <location>
        <begin position="1"/>
        <end position="21"/>
    </location>
</feature>
<sequence length="1662" mass="185667">MDGQDEQVTQRNPVASRTFADISREDPYSTLNTDAASQAPNMRVRFYRRFVYCIDLVKLHLARSCSPCGRAEINSQQQNSASEKLLATPHPDEDRSETSLSDLQPQDEAEDPPIVCLRPDKDIECLQPDKDIMRGETQLTSQKFPNGMYPITTDDRFAEYAELSENALQIGRSVFLPLAQEKSLPGTSADHQEKNARSKFLINTPRALGFIGKGDKDISRLLHMLLIPKPRSTAIVSLPGQGNSNSDNDNDNETFIPWVFALTPDDLDILYEMRELGLNFLRQEKNMQWFYQRYAHLDVETDLLGFALREWLSPDHIQFGFHIRPTVGYLHMHMLVGPLTEFGADYEERELEVRVDSQSTPKLAAKVSLDRKGYLPGTTAFVTVTDVVDLVNGVRPLEGVKVRSRLLVGGRAPWTSQWLPLGPEGKRVFAISLPNMTTTRSTTISVEAVFGFSSRTFVLPVPMLNKARVNFFPSTGVLVQGVRNTVFFEARSARTGEPLDLTGARLVSLRDGFLIPEDPHSIDLVHAKLRAGHEGRGSFDFIVEEDTSYALELPDANLRFPLPAAEMNLTLHLQSRSGTAVYDAGETIKVHLRASPGFRTTHGISIFLLKNQLILSSQQVREDVADHLSDEVELRPHANISGVLRIVARDGTKVLAERLVFVHPAREINVAIDVQQTIDPSRANRPTTKAKLTIVTNAPARLAISVVPLSRILQYPRRRWPPSLRESVFLENEVDEFLSVKDYLGEDHQPLDLLLGVQGWRKFLDDPRILETRWKRRHDAKEALRLARVLGIPSECRPKPTIRHFFARGDVDMHLARFVRVPAADGHPDVAFALAPNIALQAQAKQDTTEDADEHVHELENDDHSTTIFFQTGVQTIKQRESDAHAASLQVKVPHSGTYLVRVDAWDESGAFGQNSTEFVTTEALVLDVPVPPHARVGDTLSIRAEIRAQPFEDVLVGLTLNANHNDYSLRADEFGRASVTESLHVTKAQDLSLQIQAQGKTSRAIKQISRSIRILEAGWVQQWTHGGLISGDMFESRTTVHLPAHVLKGGSVSWKLQYFPTQASSMTSSDNGEDNVYHMIRNATLKLVRGYQRLLTFETSTAGFDWFGKSPGHEALSAYGIVQFAEMMRLSTDFEDLVDKQMLKRTVSWLLSRRDDAGGFKRSSRALDSFGRASALTTDMYIMWALVRSRAIPISALQPELHLLNEQLSSTKDPYVLALAVSALHRCAEETPNQKWDFDGIEDAYVRLASFQNASTGCLDHRIGMTITTPTHASAHHLTEHEPLMLKNDFAPPDGASRSVVFKASTPSLKSSRTSVNVDPAKPSVDKSGPLSIPYLITASYRIEHPASHDACALRLRLSASAEGTAAEADSSSDEEVPLRVEIGSTVVKTWTLENRWDESVSMPIARIGYEVSLEPDMESLRHLVTSSDTGIDMFEIQDGFVTLYWRGLGPREKQDFQLTFVARFAGQFTAQSSEAYLYYKDEHRVYTHATQLDVIATTGDMGTRLDSSAGKLLQSYKVMDKDRRSDWASPETFGEDYPSLLSRHTHFPEDVGSGTDQSMLCFSTSSIRWKQNPIDFCTKGVAAKAMRLRRLGMRKVSLETPTHGLAIGTMTHRVRQTSHLQGAEEIRHIFKMQMLENTGNGRLIRTASSSSTMVTITDPM</sequence>
<dbReference type="GO" id="GO:0005615">
    <property type="term" value="C:extracellular space"/>
    <property type="evidence" value="ECO:0007669"/>
    <property type="project" value="InterPro"/>
</dbReference>
<dbReference type="InterPro" id="IPR001599">
    <property type="entry name" value="Macroglobln_a2"/>
</dbReference>
<dbReference type="InterPro" id="IPR036265">
    <property type="entry name" value="HIT-like_sf"/>
</dbReference>
<evidence type="ECO:0000313" key="5">
    <source>
        <dbReference type="EMBL" id="GBG32070.1"/>
    </source>
</evidence>
<dbReference type="InterPro" id="IPR011626">
    <property type="entry name" value="Alpha-macroglobulin_TED"/>
</dbReference>
<name>A0A2R5GMG4_9STRA</name>
<dbReference type="SUPFAM" id="SSF54197">
    <property type="entry name" value="HIT-like"/>
    <property type="match status" value="1"/>
</dbReference>
<dbReference type="InterPro" id="IPR050473">
    <property type="entry name" value="A2M/Complement_sys"/>
</dbReference>
<dbReference type="Pfam" id="PF07678">
    <property type="entry name" value="TED_complement"/>
    <property type="match status" value="1"/>
</dbReference>
<evidence type="ECO:0000259" key="4">
    <source>
        <dbReference type="SMART" id="SM01360"/>
    </source>
</evidence>
<dbReference type="OrthoDB" id="206660at2759"/>